<name>A6K9V8_RAT</name>
<dbReference type="Proteomes" id="UP000234681">
    <property type="component" value="Chromosome 16"/>
</dbReference>
<dbReference type="EMBL" id="CH474031">
    <property type="protein sequence ID" value="EDL90781.1"/>
    <property type="molecule type" value="Genomic_DNA"/>
</dbReference>
<accession>A6K9V8</accession>
<evidence type="ECO:0000313" key="2">
    <source>
        <dbReference type="Proteomes" id="UP000234681"/>
    </source>
</evidence>
<reference evidence="1 2" key="1">
    <citation type="submission" date="2005-09" db="EMBL/GenBank/DDBJ databases">
        <authorList>
            <person name="Mural R.J."/>
            <person name="Li P.W."/>
            <person name="Adams M.D."/>
            <person name="Amanatides P.G."/>
            <person name="Baden-Tillson H."/>
            <person name="Barnstead M."/>
            <person name="Chin S.H."/>
            <person name="Dew I."/>
            <person name="Evans C.A."/>
            <person name="Ferriera S."/>
            <person name="Flanigan M."/>
            <person name="Fosler C."/>
            <person name="Glodek A."/>
            <person name="Gu Z."/>
            <person name="Holt R.A."/>
            <person name="Jennings D."/>
            <person name="Kraft C.L."/>
            <person name="Lu F."/>
            <person name="Nguyen T."/>
            <person name="Nusskern D.R."/>
            <person name="Pfannkoch C.M."/>
            <person name="Sitter C."/>
            <person name="Sutton G.G."/>
            <person name="Venter J.C."/>
            <person name="Wang Z."/>
            <person name="Woodage T."/>
            <person name="Zheng X.H."/>
            <person name="Zhong F."/>
        </authorList>
    </citation>
    <scope>NUCLEOTIDE SEQUENCE [LARGE SCALE GENOMIC DNA]</scope>
    <source>
        <strain>BN</strain>
        <strain evidence="2">Sprague-Dawley</strain>
    </source>
</reference>
<gene>
    <name evidence="1" type="primary">MGC72581</name>
    <name evidence="1" type="ORF">rCG_38757</name>
</gene>
<sequence length="93" mass="10253">MLEEVVQPVKALATKPDLISVPGSHIARGTNSWECSLWYHRQTLVSVCVCVCVCAHECARIHGTCAHTTVQWDSGRSLSFCPLELVCLWGPDD</sequence>
<organism evidence="1 2">
    <name type="scientific">Rattus norvegicus</name>
    <name type="common">Rat</name>
    <dbReference type="NCBI Taxonomy" id="10116"/>
    <lineage>
        <taxon>Eukaryota</taxon>
        <taxon>Metazoa</taxon>
        <taxon>Chordata</taxon>
        <taxon>Craniata</taxon>
        <taxon>Vertebrata</taxon>
        <taxon>Euteleostomi</taxon>
        <taxon>Mammalia</taxon>
        <taxon>Eutheria</taxon>
        <taxon>Euarchontoglires</taxon>
        <taxon>Glires</taxon>
        <taxon>Rodentia</taxon>
        <taxon>Myomorpha</taxon>
        <taxon>Muroidea</taxon>
        <taxon>Muridae</taxon>
        <taxon>Murinae</taxon>
        <taxon>Rattus</taxon>
    </lineage>
</organism>
<proteinExistence type="predicted"/>
<dbReference type="AlphaFoldDB" id="A6K9V8"/>
<protein>
    <submittedName>
        <fullName evidence="1">Similar to RIKEN cDNA 1110012M11, isoform CRA_c</fullName>
    </submittedName>
</protein>
<evidence type="ECO:0000313" key="1">
    <source>
        <dbReference type="EMBL" id="EDL90781.1"/>
    </source>
</evidence>